<organism evidence="7 8">
    <name type="scientific">Thiocystis violascens (strain ATCC 17096 / DSM 198 / 6111)</name>
    <name type="common">Chromatium violascens</name>
    <dbReference type="NCBI Taxonomy" id="765911"/>
    <lineage>
        <taxon>Bacteria</taxon>
        <taxon>Pseudomonadati</taxon>
        <taxon>Pseudomonadota</taxon>
        <taxon>Gammaproteobacteria</taxon>
        <taxon>Chromatiales</taxon>
        <taxon>Chromatiaceae</taxon>
        <taxon>Thiocystis</taxon>
    </lineage>
</organism>
<name>I3Y8P6_THIV6</name>
<keyword evidence="3" id="KW-1133">Transmembrane helix</keyword>
<evidence type="ECO:0000313" key="8">
    <source>
        <dbReference type="Proteomes" id="UP000006062"/>
    </source>
</evidence>
<keyword evidence="4 6" id="KW-0175">Coiled coil</keyword>
<evidence type="ECO:0000256" key="1">
    <source>
        <dbReference type="ARBA" id="ARBA00004370"/>
    </source>
</evidence>
<dbReference type="STRING" id="765911.Thivi_1356"/>
<feature type="coiled-coil region" evidence="6">
    <location>
        <begin position="81"/>
        <end position="144"/>
    </location>
</feature>
<dbReference type="Proteomes" id="UP000006062">
    <property type="component" value="Chromosome"/>
</dbReference>
<keyword evidence="2" id="KW-0812">Transmembrane</keyword>
<evidence type="ECO:0000256" key="2">
    <source>
        <dbReference type="ARBA" id="ARBA00022692"/>
    </source>
</evidence>
<proteinExistence type="predicted"/>
<keyword evidence="5" id="KW-0472">Membrane</keyword>
<sequence>MPNGDLYAGLAPTTLMACAKQPKSPAMSAALQLYEQLTEAPDDKTRARLIAEAFDVLEARFPQIGDLATQGHVRESELRLLKEIEQVRAALRESELRLRKEIEQVRNELRESELRLQKEIEQIRAELKLDIAQLRAEVERMKTDLLKWIVPLMFAQVAAIAALVKLL</sequence>
<dbReference type="KEGG" id="tvi:Thivi_1356"/>
<dbReference type="EMBL" id="CP003154">
    <property type="protein sequence ID" value="AFL73364.1"/>
    <property type="molecule type" value="Genomic_DNA"/>
</dbReference>
<reference evidence="7 8" key="1">
    <citation type="submission" date="2012-06" db="EMBL/GenBank/DDBJ databases">
        <title>Complete sequence of Thiocystis violascens DSM 198.</title>
        <authorList>
            <consortium name="US DOE Joint Genome Institute"/>
            <person name="Lucas S."/>
            <person name="Han J."/>
            <person name="Lapidus A."/>
            <person name="Cheng J.-F."/>
            <person name="Goodwin L."/>
            <person name="Pitluck S."/>
            <person name="Peters L."/>
            <person name="Ovchinnikova G."/>
            <person name="Teshima H."/>
            <person name="Detter J.C."/>
            <person name="Han C."/>
            <person name="Tapia R."/>
            <person name="Land M."/>
            <person name="Hauser L."/>
            <person name="Kyrpides N."/>
            <person name="Ivanova N."/>
            <person name="Pagani I."/>
            <person name="Vogl K."/>
            <person name="Liu Z."/>
            <person name="Frigaard N.-U."/>
            <person name="Bryant D."/>
            <person name="Woyke T."/>
        </authorList>
    </citation>
    <scope>NUCLEOTIDE SEQUENCE [LARGE SCALE GENOMIC DNA]</scope>
    <source>
        <strain evidence="8">ATCC 17096 / DSM 198 / 6111</strain>
    </source>
</reference>
<gene>
    <name evidence="7" type="ordered locus">Thivi_1356</name>
</gene>
<protein>
    <recommendedName>
        <fullName evidence="9">DUF1640 domain-containing protein</fullName>
    </recommendedName>
</protein>
<evidence type="ECO:0000256" key="6">
    <source>
        <dbReference type="SAM" id="Coils"/>
    </source>
</evidence>
<evidence type="ECO:0000256" key="5">
    <source>
        <dbReference type="ARBA" id="ARBA00023136"/>
    </source>
</evidence>
<evidence type="ECO:0000256" key="3">
    <source>
        <dbReference type="ARBA" id="ARBA00022989"/>
    </source>
</evidence>
<keyword evidence="8" id="KW-1185">Reference proteome</keyword>
<dbReference type="AlphaFoldDB" id="I3Y8P6"/>
<dbReference type="HOGENOM" id="CLU_135689_0_0_6"/>
<evidence type="ECO:0000256" key="4">
    <source>
        <dbReference type="ARBA" id="ARBA00023054"/>
    </source>
</evidence>
<evidence type="ECO:0008006" key="9">
    <source>
        <dbReference type="Google" id="ProtNLM"/>
    </source>
</evidence>
<dbReference type="eggNOG" id="ENOG5031KXS">
    <property type="taxonomic scope" value="Bacteria"/>
</dbReference>
<accession>I3Y8P6</accession>
<evidence type="ECO:0000313" key="7">
    <source>
        <dbReference type="EMBL" id="AFL73364.1"/>
    </source>
</evidence>
<comment type="subcellular location">
    <subcellularLocation>
        <location evidence="1">Membrane</location>
    </subcellularLocation>
</comment>
<dbReference type="GO" id="GO:0016020">
    <property type="term" value="C:membrane"/>
    <property type="evidence" value="ECO:0007669"/>
    <property type="project" value="UniProtKB-SubCell"/>
</dbReference>
<dbReference type="Pfam" id="PF07798">
    <property type="entry name" value="CCDC90-like"/>
    <property type="match status" value="1"/>
</dbReference>
<dbReference type="InterPro" id="IPR024461">
    <property type="entry name" value="CCDC90-like"/>
</dbReference>